<dbReference type="AlphaFoldDB" id="A0A8X6HF75"/>
<dbReference type="GO" id="GO:0034657">
    <property type="term" value="C:GID complex"/>
    <property type="evidence" value="ECO:0007669"/>
    <property type="project" value="TreeGrafter"/>
</dbReference>
<protein>
    <submittedName>
        <fullName evidence="3">WD repeat-containing protein 26</fullName>
    </submittedName>
</protein>
<name>A0A8X6HF75_TRICU</name>
<evidence type="ECO:0000256" key="2">
    <source>
        <dbReference type="ARBA" id="ARBA00022737"/>
    </source>
</evidence>
<dbReference type="PANTHER" id="PTHR22838">
    <property type="entry name" value="WD REPEAT PROTEIN 26-RELATED"/>
    <property type="match status" value="1"/>
</dbReference>
<dbReference type="InterPro" id="IPR051350">
    <property type="entry name" value="WD_repeat-ST_regulator"/>
</dbReference>
<reference evidence="3" key="1">
    <citation type="submission" date="2020-07" db="EMBL/GenBank/DDBJ databases">
        <title>Multicomponent nature underlies the extraordinary mechanical properties of spider dragline silk.</title>
        <authorList>
            <person name="Kono N."/>
            <person name="Nakamura H."/>
            <person name="Mori M."/>
            <person name="Yoshida Y."/>
            <person name="Ohtoshi R."/>
            <person name="Malay A.D."/>
            <person name="Moran D.A.P."/>
            <person name="Tomita M."/>
            <person name="Numata K."/>
            <person name="Arakawa K."/>
        </authorList>
    </citation>
    <scope>NUCLEOTIDE SEQUENCE</scope>
</reference>
<evidence type="ECO:0000313" key="4">
    <source>
        <dbReference type="Proteomes" id="UP000887116"/>
    </source>
</evidence>
<evidence type="ECO:0000313" key="3">
    <source>
        <dbReference type="EMBL" id="GFR22318.1"/>
    </source>
</evidence>
<keyword evidence="4" id="KW-1185">Reference proteome</keyword>
<dbReference type="OrthoDB" id="972532at2759"/>
<dbReference type="EMBL" id="BMAO01018275">
    <property type="protein sequence ID" value="GFR22318.1"/>
    <property type="molecule type" value="Genomic_DNA"/>
</dbReference>
<sequence>MQDLGVQNTPFNSLCGYGRFIIRLGEMDQTVMWFSTKTVLRFAPFNIAVRRKTLETQGVHLWDIEDRVLVRKFQGVTQGYYTIHSCFGGVNQVFIASGSEVTLAAEVLLTTELQVQS</sequence>
<accession>A0A8X6HF75</accession>
<keyword evidence="1" id="KW-0853">WD repeat</keyword>
<organism evidence="3 4">
    <name type="scientific">Trichonephila clavata</name>
    <name type="common">Joro spider</name>
    <name type="synonym">Nephila clavata</name>
    <dbReference type="NCBI Taxonomy" id="2740835"/>
    <lineage>
        <taxon>Eukaryota</taxon>
        <taxon>Metazoa</taxon>
        <taxon>Ecdysozoa</taxon>
        <taxon>Arthropoda</taxon>
        <taxon>Chelicerata</taxon>
        <taxon>Arachnida</taxon>
        <taxon>Araneae</taxon>
        <taxon>Araneomorphae</taxon>
        <taxon>Entelegynae</taxon>
        <taxon>Araneoidea</taxon>
        <taxon>Nephilidae</taxon>
        <taxon>Trichonephila</taxon>
    </lineage>
</organism>
<proteinExistence type="predicted"/>
<evidence type="ECO:0000256" key="1">
    <source>
        <dbReference type="ARBA" id="ARBA00022574"/>
    </source>
</evidence>
<dbReference type="Proteomes" id="UP000887116">
    <property type="component" value="Unassembled WGS sequence"/>
</dbReference>
<comment type="caution">
    <text evidence="3">The sequence shown here is derived from an EMBL/GenBank/DDBJ whole genome shotgun (WGS) entry which is preliminary data.</text>
</comment>
<gene>
    <name evidence="3" type="primary">wdr26</name>
    <name evidence="3" type="ORF">TNCT_77511</name>
</gene>
<dbReference type="GO" id="GO:0043161">
    <property type="term" value="P:proteasome-mediated ubiquitin-dependent protein catabolic process"/>
    <property type="evidence" value="ECO:0007669"/>
    <property type="project" value="TreeGrafter"/>
</dbReference>
<dbReference type="PANTHER" id="PTHR22838:SF0">
    <property type="entry name" value="WD REPEAT-CONTAINING PROTEIN 26"/>
    <property type="match status" value="1"/>
</dbReference>
<keyword evidence="2" id="KW-0677">Repeat</keyword>